<dbReference type="Proteomes" id="UP000000547">
    <property type="component" value="Chromosome"/>
</dbReference>
<protein>
    <recommendedName>
        <fullName evidence="3">DUF2787 domain-containing protein</fullName>
    </recommendedName>
</protein>
<dbReference type="InterPro" id="IPR021248">
    <property type="entry name" value="DUF2787"/>
</dbReference>
<dbReference type="RefSeq" id="WP_011043744.1">
    <property type="nucleotide sequence ID" value="NC_003910.7"/>
</dbReference>
<dbReference type="EMBL" id="CP000083">
    <property type="protein sequence ID" value="AAZ28259.1"/>
    <property type="molecule type" value="Genomic_DNA"/>
</dbReference>
<accession>Q47ZW7</accession>
<gene>
    <name evidence="1" type="ordered locus">CPS_2952</name>
</gene>
<dbReference type="STRING" id="167879.CPS_2952"/>
<proteinExistence type="predicted"/>
<sequence>MKLNFKKPQGLTLPVKLFKLLNAEIVKSAIAIASHNALTFNFRDTDYSAISGGYHPVEIRVERIGNNHKPDYWQLVYITDFSYQGAPYPELVKEVDVCFVNQRVYSLYGGNLSNYQGQALLSLFISNFIEYHTMDTYEVSISFD</sequence>
<dbReference type="Pfam" id="PF10980">
    <property type="entry name" value="DUF2787"/>
    <property type="match status" value="1"/>
</dbReference>
<dbReference type="KEGG" id="cps:CPS_2952"/>
<dbReference type="PANTHER" id="PTHR38978">
    <property type="entry name" value="DUF2787 DOMAIN-CONTAINING PROTEIN"/>
    <property type="match status" value="1"/>
</dbReference>
<evidence type="ECO:0000313" key="2">
    <source>
        <dbReference type="Proteomes" id="UP000000547"/>
    </source>
</evidence>
<name>Q47ZW7_COLP3</name>
<evidence type="ECO:0008006" key="3">
    <source>
        <dbReference type="Google" id="ProtNLM"/>
    </source>
</evidence>
<reference evidence="1" key="1">
    <citation type="journal article" date="2005" name="Proc. Natl. Acad. Sci. U.S.A.">
        <title>The psychrophilic lifestyle as revealed by the genome sequence of Colwellia psychrerythraea 34H through genomic and proteomic analyses.</title>
        <authorList>
            <person name="Methe B.A."/>
            <person name="Nelson K.E."/>
            <person name="Deming J.W."/>
            <person name="Momen B."/>
            <person name="Melamud E."/>
            <person name="Zhang X."/>
            <person name="Moult J."/>
            <person name="Madupu R."/>
            <person name="Nelson W.C."/>
            <person name="Dodson R.J."/>
            <person name="Brinkac L.M."/>
            <person name="Daugherty S.C."/>
            <person name="Durkin A.S."/>
            <person name="DeBoy R.T."/>
            <person name="Kolonay J.F."/>
            <person name="Sullivan S.A."/>
            <person name="Zhou L."/>
            <person name="Davidsen T.M."/>
            <person name="Wu M."/>
            <person name="Huston A.L."/>
            <person name="Lewis M."/>
            <person name="Weaver B."/>
            <person name="Weidman J.F."/>
            <person name="Khouri H."/>
            <person name="Utterback T.R."/>
            <person name="Feldblyum T.V."/>
            <person name="Fraser C.M."/>
        </authorList>
    </citation>
    <scope>NUCLEOTIDE SEQUENCE [LARGE SCALE GENOMIC DNA]</scope>
    <source>
        <strain evidence="1">34H</strain>
    </source>
</reference>
<dbReference type="PANTHER" id="PTHR38978:SF2">
    <property type="entry name" value="DUF2787 DOMAIN-CONTAINING PROTEIN"/>
    <property type="match status" value="1"/>
</dbReference>
<organism evidence="1 2">
    <name type="scientific">Colwellia psychrerythraea (strain 34H / ATCC BAA-681)</name>
    <name type="common">Vibrio psychroerythus</name>
    <dbReference type="NCBI Taxonomy" id="167879"/>
    <lineage>
        <taxon>Bacteria</taxon>
        <taxon>Pseudomonadati</taxon>
        <taxon>Pseudomonadota</taxon>
        <taxon>Gammaproteobacteria</taxon>
        <taxon>Alteromonadales</taxon>
        <taxon>Colwelliaceae</taxon>
        <taxon>Colwellia</taxon>
    </lineage>
</organism>
<dbReference type="AlphaFoldDB" id="Q47ZW7"/>
<dbReference type="HOGENOM" id="CLU_119868_0_0_6"/>
<evidence type="ECO:0000313" key="1">
    <source>
        <dbReference type="EMBL" id="AAZ28259.1"/>
    </source>
</evidence>
<dbReference type="Gene3D" id="3.10.450.430">
    <property type="entry name" value="Protein of unknown function DUF2787"/>
    <property type="match status" value="1"/>
</dbReference>